<dbReference type="EC" id="6.3.4.15" evidence="5"/>
<keyword evidence="5" id="KW-0804">Transcription</keyword>
<dbReference type="GO" id="GO:0016740">
    <property type="term" value="F:transferase activity"/>
    <property type="evidence" value="ECO:0007669"/>
    <property type="project" value="UniProtKB-ARBA"/>
</dbReference>
<keyword evidence="5" id="KW-0238">DNA-binding</keyword>
<comment type="function">
    <text evidence="5">Acts both as a biotin--[acetyl-CoA-carboxylase] ligase and a repressor.</text>
</comment>
<dbReference type="Pfam" id="PF02237">
    <property type="entry name" value="BPL_C"/>
    <property type="match status" value="1"/>
</dbReference>
<dbReference type="CDD" id="cd16442">
    <property type="entry name" value="BPL"/>
    <property type="match status" value="1"/>
</dbReference>
<dbReference type="InterPro" id="IPR030855">
    <property type="entry name" value="Bifunct_BirA"/>
</dbReference>
<dbReference type="InterPro" id="IPR004143">
    <property type="entry name" value="BPL_LPL_catalytic"/>
</dbReference>
<comment type="catalytic activity">
    <reaction evidence="5">
        <text>biotin + L-lysyl-[protein] + ATP = N(6)-biotinyl-L-lysyl-[protein] + AMP + diphosphate + H(+)</text>
        <dbReference type="Rhea" id="RHEA:11756"/>
        <dbReference type="Rhea" id="RHEA-COMP:9752"/>
        <dbReference type="Rhea" id="RHEA-COMP:10505"/>
        <dbReference type="ChEBI" id="CHEBI:15378"/>
        <dbReference type="ChEBI" id="CHEBI:29969"/>
        <dbReference type="ChEBI" id="CHEBI:30616"/>
        <dbReference type="ChEBI" id="CHEBI:33019"/>
        <dbReference type="ChEBI" id="CHEBI:57586"/>
        <dbReference type="ChEBI" id="CHEBI:83144"/>
        <dbReference type="ChEBI" id="CHEBI:456215"/>
        <dbReference type="EC" id="6.3.4.15"/>
    </reaction>
</comment>
<keyword evidence="5" id="KW-0805">Transcription regulation</keyword>
<name>A0AAP2W8L7_9FIRM</name>
<dbReference type="GO" id="GO:0005524">
    <property type="term" value="F:ATP binding"/>
    <property type="evidence" value="ECO:0007669"/>
    <property type="project" value="UniProtKB-UniRule"/>
</dbReference>
<dbReference type="InterPro" id="IPR008988">
    <property type="entry name" value="Transcriptional_repressor_C"/>
</dbReference>
<keyword evidence="3 5" id="KW-0067">ATP-binding</keyword>
<evidence type="ECO:0000256" key="5">
    <source>
        <dbReference type="HAMAP-Rule" id="MF_00978"/>
    </source>
</evidence>
<accession>A0AAP2W8L7</accession>
<dbReference type="GO" id="GO:0003677">
    <property type="term" value="F:DNA binding"/>
    <property type="evidence" value="ECO:0007669"/>
    <property type="project" value="UniProtKB-UniRule"/>
</dbReference>
<gene>
    <name evidence="5" type="primary">birA</name>
    <name evidence="7" type="ORF">LQE92_06055</name>
</gene>
<keyword evidence="8" id="KW-1185">Reference proteome</keyword>
<dbReference type="PROSITE" id="PS51733">
    <property type="entry name" value="BPL_LPL_CATALYTIC"/>
    <property type="match status" value="1"/>
</dbReference>
<evidence type="ECO:0000256" key="3">
    <source>
        <dbReference type="ARBA" id="ARBA00022840"/>
    </source>
</evidence>
<evidence type="ECO:0000256" key="1">
    <source>
        <dbReference type="ARBA" id="ARBA00022598"/>
    </source>
</evidence>
<feature type="domain" description="BPL/LPL catalytic" evidence="6">
    <location>
        <begin position="66"/>
        <end position="255"/>
    </location>
</feature>
<dbReference type="PANTHER" id="PTHR12835">
    <property type="entry name" value="BIOTIN PROTEIN LIGASE"/>
    <property type="match status" value="1"/>
</dbReference>
<dbReference type="GO" id="GO:0005737">
    <property type="term" value="C:cytoplasm"/>
    <property type="evidence" value="ECO:0007669"/>
    <property type="project" value="TreeGrafter"/>
</dbReference>
<dbReference type="InterPro" id="IPR036388">
    <property type="entry name" value="WH-like_DNA-bd_sf"/>
</dbReference>
<dbReference type="GO" id="GO:0004077">
    <property type="term" value="F:biotin--[biotin carboxyl-carrier protein] ligase activity"/>
    <property type="evidence" value="ECO:0007669"/>
    <property type="project" value="UniProtKB-UniRule"/>
</dbReference>
<dbReference type="PANTHER" id="PTHR12835:SF5">
    <property type="entry name" value="BIOTIN--PROTEIN LIGASE"/>
    <property type="match status" value="1"/>
</dbReference>
<dbReference type="InterPro" id="IPR011991">
    <property type="entry name" value="ArsR-like_HTH"/>
</dbReference>
<dbReference type="InterPro" id="IPR004408">
    <property type="entry name" value="Biotin_CoA_COase_ligase"/>
</dbReference>
<evidence type="ECO:0000259" key="6">
    <source>
        <dbReference type="PROSITE" id="PS51733"/>
    </source>
</evidence>
<comment type="similarity">
    <text evidence="5">Belongs to the biotin--protein ligase family.</text>
</comment>
<dbReference type="Gene3D" id="2.30.30.100">
    <property type="match status" value="1"/>
</dbReference>
<dbReference type="InterPro" id="IPR003142">
    <property type="entry name" value="BPL_C"/>
</dbReference>
<dbReference type="InterPro" id="IPR013196">
    <property type="entry name" value="HTH_11"/>
</dbReference>
<evidence type="ECO:0000313" key="8">
    <source>
        <dbReference type="Proteomes" id="UP001299265"/>
    </source>
</evidence>
<evidence type="ECO:0000313" key="7">
    <source>
        <dbReference type="EMBL" id="MCD2492191.1"/>
    </source>
</evidence>
<dbReference type="CDD" id="cd00090">
    <property type="entry name" value="HTH_ARSR"/>
    <property type="match status" value="1"/>
</dbReference>
<feature type="binding site" evidence="5">
    <location>
        <position position="184"/>
    </location>
    <ligand>
        <name>biotin</name>
        <dbReference type="ChEBI" id="CHEBI:57586"/>
    </ligand>
</feature>
<dbReference type="InterPro" id="IPR036390">
    <property type="entry name" value="WH_DNA-bd_sf"/>
</dbReference>
<feature type="binding site" evidence="5">
    <location>
        <begin position="89"/>
        <end position="91"/>
    </location>
    <ligand>
        <name>biotin</name>
        <dbReference type="ChEBI" id="CHEBI:57586"/>
    </ligand>
</feature>
<dbReference type="RefSeq" id="WP_231062103.1">
    <property type="nucleotide sequence ID" value="NZ_JAJNOR010000003.1"/>
</dbReference>
<dbReference type="InterPro" id="IPR045864">
    <property type="entry name" value="aa-tRNA-synth_II/BPL/LPL"/>
</dbReference>
<dbReference type="Proteomes" id="UP001299265">
    <property type="component" value="Unassembled WGS sequence"/>
</dbReference>
<dbReference type="AlphaFoldDB" id="A0AAP2W8L7"/>
<keyword evidence="5" id="KW-0678">Repressor</keyword>
<comment type="caution">
    <text evidence="7">The sequence shown here is derived from an EMBL/GenBank/DDBJ whole genome shotgun (WGS) entry which is preliminary data.</text>
</comment>
<comment type="caution">
    <text evidence="5">Lacks conserved residue(s) required for the propagation of feature annotation.</text>
</comment>
<dbReference type="SUPFAM" id="SSF55681">
    <property type="entry name" value="Class II aaRS and biotin synthetases"/>
    <property type="match status" value="1"/>
</dbReference>
<dbReference type="Pfam" id="PF08279">
    <property type="entry name" value="HTH_11"/>
    <property type="match status" value="1"/>
</dbReference>
<proteinExistence type="inferred from homology"/>
<feature type="binding site" evidence="5">
    <location>
        <position position="113"/>
    </location>
    <ligand>
        <name>biotin</name>
        <dbReference type="ChEBI" id="CHEBI:57586"/>
    </ligand>
</feature>
<dbReference type="GO" id="GO:0006355">
    <property type="term" value="P:regulation of DNA-templated transcription"/>
    <property type="evidence" value="ECO:0007669"/>
    <property type="project" value="UniProtKB-UniRule"/>
</dbReference>
<organism evidence="7 8">
    <name type="scientific">Lientehia hominis</name>
    <dbReference type="NCBI Taxonomy" id="2897778"/>
    <lineage>
        <taxon>Bacteria</taxon>
        <taxon>Bacillati</taxon>
        <taxon>Bacillota</taxon>
        <taxon>Clostridia</taxon>
        <taxon>Lachnospirales</taxon>
        <taxon>Lachnospiraceae</taxon>
        <taxon>Lientehia</taxon>
    </lineage>
</organism>
<dbReference type="HAMAP" id="MF_00978">
    <property type="entry name" value="Bifunct_BirA"/>
    <property type="match status" value="1"/>
</dbReference>
<dbReference type="SUPFAM" id="SSF46785">
    <property type="entry name" value="Winged helix' DNA-binding domain"/>
    <property type="match status" value="1"/>
</dbReference>
<reference evidence="7 8" key="1">
    <citation type="submission" date="2021-11" db="EMBL/GenBank/DDBJ databases">
        <title>Lacrimispora sp. nov. NSJ-141 isolated from human feces.</title>
        <authorList>
            <person name="Abdugheni R."/>
        </authorList>
    </citation>
    <scope>NUCLEOTIDE SEQUENCE [LARGE SCALE GENOMIC DNA]</scope>
    <source>
        <strain evidence="7 8">NSJ-141</strain>
    </source>
</reference>
<dbReference type="GO" id="GO:0009249">
    <property type="term" value="P:protein lipoylation"/>
    <property type="evidence" value="ECO:0007669"/>
    <property type="project" value="UniProtKB-ARBA"/>
</dbReference>
<keyword evidence="2 5" id="KW-0547">Nucleotide-binding</keyword>
<keyword evidence="4 5" id="KW-0092">Biotin</keyword>
<dbReference type="Pfam" id="PF03099">
    <property type="entry name" value="BPL_LplA_LipB"/>
    <property type="match status" value="1"/>
</dbReference>
<sequence>MKARILQLLREQEGYVSGQDICRELSVSRTAVWKVIGQLKEEGYIIEAVQNKGYRLLEVPDLVTEGEVASRLHTSWAGHPTVFLERTDSTNNEAKRMAEAGASHGTLVVAENQEAGKGRRGRSWSSPEKSGIWMTLIMKPEFPPFQASMLTLVAAMAVAEGVRFVTGLEAGIKWPNDIVVNGKKICGILTEMSAEPDYINHVVVGIGINANIEEFPPDIREKATSLYLELGEKVSRAAVIAEVWKAFEAYYDKFLENADLSSLREEYEAHLLNRGKEVCVLDPKGEWQGIARGIDRIGRLLIQQTGGGDKDLRAVDSGEVSVRGVYGYV</sequence>
<dbReference type="EMBL" id="JAJNOR010000003">
    <property type="protein sequence ID" value="MCD2492191.1"/>
    <property type="molecule type" value="Genomic_DNA"/>
</dbReference>
<dbReference type="SUPFAM" id="SSF50037">
    <property type="entry name" value="C-terminal domain of transcriptional repressors"/>
    <property type="match status" value="1"/>
</dbReference>
<evidence type="ECO:0000256" key="4">
    <source>
        <dbReference type="ARBA" id="ARBA00023267"/>
    </source>
</evidence>
<evidence type="ECO:0000256" key="2">
    <source>
        <dbReference type="ARBA" id="ARBA00022741"/>
    </source>
</evidence>
<feature type="DNA-binding region" description="H-T-H motif" evidence="5">
    <location>
        <begin position="18"/>
        <end position="37"/>
    </location>
</feature>
<dbReference type="NCBIfam" id="TIGR00121">
    <property type="entry name" value="birA_ligase"/>
    <property type="match status" value="1"/>
</dbReference>
<dbReference type="Gene3D" id="3.30.930.10">
    <property type="entry name" value="Bira Bifunctional Protein, Domain 2"/>
    <property type="match status" value="1"/>
</dbReference>
<dbReference type="Gene3D" id="1.10.10.10">
    <property type="entry name" value="Winged helix-like DNA-binding domain superfamily/Winged helix DNA-binding domain"/>
    <property type="match status" value="1"/>
</dbReference>
<keyword evidence="1 5" id="KW-0436">Ligase</keyword>
<protein>
    <recommendedName>
        <fullName evidence="5">Bifunctional ligase/repressor BirA</fullName>
    </recommendedName>
    <alternativeName>
        <fullName evidence="5">Biotin--[acetyl-CoA-carboxylase] ligase</fullName>
        <ecNumber evidence="5">6.3.4.15</ecNumber>
    </alternativeName>
    <alternativeName>
        <fullName evidence="5">Biotin--protein ligase</fullName>
    </alternativeName>
    <alternativeName>
        <fullName evidence="5">Biotin-[acetyl-CoA carboxylase] synthetase</fullName>
    </alternativeName>
</protein>